<dbReference type="SUPFAM" id="SSF53335">
    <property type="entry name" value="S-adenosyl-L-methionine-dependent methyltransferases"/>
    <property type="match status" value="1"/>
</dbReference>
<dbReference type="PROSITE" id="PS00092">
    <property type="entry name" value="N6_MTASE"/>
    <property type="match status" value="1"/>
</dbReference>
<dbReference type="OrthoDB" id="296065at2759"/>
<feature type="region of interest" description="Disordered" evidence="11">
    <location>
        <begin position="405"/>
        <end position="437"/>
    </location>
</feature>
<keyword evidence="3 10" id="KW-0820">tRNA-binding</keyword>
<dbReference type="InterPro" id="IPR002052">
    <property type="entry name" value="DNA_methylase_N6_adenine_CS"/>
</dbReference>
<dbReference type="PANTHER" id="PTHR13370">
    <property type="entry name" value="RNA METHYLASE-RELATED"/>
    <property type="match status" value="1"/>
</dbReference>
<feature type="domain" description="Ribosomal RNA large subunit methyltransferase K/L-like methyltransferase" evidence="12">
    <location>
        <begin position="183"/>
        <end position="297"/>
    </location>
</feature>
<dbReference type="GO" id="GO:0043527">
    <property type="term" value="C:tRNA methyltransferase complex"/>
    <property type="evidence" value="ECO:0007669"/>
    <property type="project" value="UniProtKB-ARBA"/>
</dbReference>
<dbReference type="Proteomes" id="UP000095009">
    <property type="component" value="Unassembled WGS sequence"/>
</dbReference>
<evidence type="ECO:0000256" key="6">
    <source>
        <dbReference type="ARBA" id="ARBA00022691"/>
    </source>
</evidence>
<evidence type="ECO:0000256" key="5">
    <source>
        <dbReference type="ARBA" id="ARBA00022679"/>
    </source>
</evidence>
<dbReference type="InterPro" id="IPR029063">
    <property type="entry name" value="SAM-dependent_MTases_sf"/>
</dbReference>
<evidence type="ECO:0000259" key="12">
    <source>
        <dbReference type="Pfam" id="PF01170"/>
    </source>
</evidence>
<keyword evidence="5 10" id="KW-0808">Transferase</keyword>
<keyword evidence="2" id="KW-0963">Cytoplasm</keyword>
<dbReference type="PRINTS" id="PR00507">
    <property type="entry name" value="N12N6MTFRASE"/>
</dbReference>
<dbReference type="EC" id="2.1.1.214" evidence="9"/>
<evidence type="ECO:0000259" key="13">
    <source>
        <dbReference type="Pfam" id="PF25904"/>
    </source>
</evidence>
<evidence type="ECO:0000256" key="8">
    <source>
        <dbReference type="ARBA" id="ARBA00022884"/>
    </source>
</evidence>
<proteinExistence type="inferred from homology"/>
<comment type="subcellular location">
    <subcellularLocation>
        <location evidence="1">Cytoplasm</location>
    </subcellularLocation>
</comment>
<gene>
    <name evidence="14" type="ORF">NADFUDRAFT_22259</name>
</gene>
<keyword evidence="15" id="KW-1185">Reference proteome</keyword>
<evidence type="ECO:0000313" key="15">
    <source>
        <dbReference type="Proteomes" id="UP000095009"/>
    </source>
</evidence>
<evidence type="ECO:0000256" key="4">
    <source>
        <dbReference type="ARBA" id="ARBA00022603"/>
    </source>
</evidence>
<dbReference type="InterPro" id="IPR059073">
    <property type="entry name" value="TRMT11_N"/>
</dbReference>
<keyword evidence="7 10" id="KW-0819">tRNA processing</keyword>
<evidence type="ECO:0000256" key="2">
    <source>
        <dbReference type="ARBA" id="ARBA00022490"/>
    </source>
</evidence>
<dbReference type="PROSITE" id="PS51627">
    <property type="entry name" value="SAM_MT_TRM11"/>
    <property type="match status" value="1"/>
</dbReference>
<evidence type="ECO:0000256" key="1">
    <source>
        <dbReference type="ARBA" id="ARBA00004496"/>
    </source>
</evidence>
<sequence length="437" mass="50136">MEKKEYLLVLAQTHEQFRIPELQSLATMEGIDVNFSNHRADTPFMIVKLNNDDEAKRLVQRSILCRGIYELWGYGTDVDSLHADVKSRSAQLWDLYKESSFKFDFYSYQGSKTKSEQIALINSFSYLGFQGPIRMKNAEQIFAILEDYDVIDREPKEHPENMWFGRFISDTHRSYVDKYDLKKRKYIGTTSFEAELSLVTCNMGMVGPGKIMYDPFVGTGSFLVAGGHFGALTVGSDLDARAVRGKGKNNIDANFAQYRITNKLLDVMAVDFTHNSFRKDLKLDSIVCDPPYGIREGLKVLGTKNPARFEGKEKIVIDGELAHLRKDYIASKKPYELASLLDDLLQFSADHLVSGGRLCFWMPTANDDFQPNHIPLHPDLELISECVQVFNKWSRRLLTYSKRYESDERGQKQSGQSNEEFRDKYFRGFSTKPQESI</sequence>
<dbReference type="GO" id="GO:0032259">
    <property type="term" value="P:methylation"/>
    <property type="evidence" value="ECO:0007669"/>
    <property type="project" value="UniProtKB-UniRule"/>
</dbReference>
<reference evidence="14 15" key="1">
    <citation type="journal article" date="2016" name="Proc. Natl. Acad. Sci. U.S.A.">
        <title>Comparative genomics of biotechnologically important yeasts.</title>
        <authorList>
            <person name="Riley R."/>
            <person name="Haridas S."/>
            <person name="Wolfe K.H."/>
            <person name="Lopes M.R."/>
            <person name="Hittinger C.T."/>
            <person name="Goeker M."/>
            <person name="Salamov A.A."/>
            <person name="Wisecaver J.H."/>
            <person name="Long T.M."/>
            <person name="Calvey C.H."/>
            <person name="Aerts A.L."/>
            <person name="Barry K.W."/>
            <person name="Choi C."/>
            <person name="Clum A."/>
            <person name="Coughlan A.Y."/>
            <person name="Deshpande S."/>
            <person name="Douglass A.P."/>
            <person name="Hanson S.J."/>
            <person name="Klenk H.-P."/>
            <person name="LaButti K.M."/>
            <person name="Lapidus A."/>
            <person name="Lindquist E.A."/>
            <person name="Lipzen A.M."/>
            <person name="Meier-Kolthoff J.P."/>
            <person name="Ohm R.A."/>
            <person name="Otillar R.P."/>
            <person name="Pangilinan J.L."/>
            <person name="Peng Y."/>
            <person name="Rokas A."/>
            <person name="Rosa C.A."/>
            <person name="Scheuner C."/>
            <person name="Sibirny A.A."/>
            <person name="Slot J.C."/>
            <person name="Stielow J.B."/>
            <person name="Sun H."/>
            <person name="Kurtzman C.P."/>
            <person name="Blackwell M."/>
            <person name="Grigoriev I.V."/>
            <person name="Jeffries T.W."/>
        </authorList>
    </citation>
    <scope>NUCLEOTIDE SEQUENCE [LARGE SCALE GENOMIC DNA]</scope>
    <source>
        <strain evidence="14 15">DSM 6958</strain>
    </source>
</reference>
<dbReference type="GO" id="GO:0005737">
    <property type="term" value="C:cytoplasm"/>
    <property type="evidence" value="ECO:0007669"/>
    <property type="project" value="UniProtKB-SubCell"/>
</dbReference>
<evidence type="ECO:0000256" key="11">
    <source>
        <dbReference type="SAM" id="MobiDB-lite"/>
    </source>
</evidence>
<dbReference type="InterPro" id="IPR016691">
    <property type="entry name" value="TRMT11"/>
</dbReference>
<dbReference type="PANTHER" id="PTHR13370:SF3">
    <property type="entry name" value="TRNA (GUANINE(10)-N2)-METHYLTRANSFERASE HOMOLOG"/>
    <property type="match status" value="1"/>
</dbReference>
<dbReference type="FunFam" id="3.40.50.150:FF:000260">
    <property type="entry name" value="RNA methylase family protein"/>
    <property type="match status" value="1"/>
</dbReference>
<dbReference type="GO" id="GO:0000049">
    <property type="term" value="F:tRNA binding"/>
    <property type="evidence" value="ECO:0007669"/>
    <property type="project" value="UniProtKB-UniRule"/>
</dbReference>
<keyword evidence="8 10" id="KW-0694">RNA-binding</keyword>
<accession>A0A1E3PPQ2</accession>
<dbReference type="PIRSF" id="PIRSF017259">
    <property type="entry name" value="tRNA_mtfrase_TRM11"/>
    <property type="match status" value="1"/>
</dbReference>
<keyword evidence="4 10" id="KW-0489">Methyltransferase</keyword>
<dbReference type="AlphaFoldDB" id="A0A1E3PPQ2"/>
<feature type="domain" description="tRNA (guanine(10)-N(2))-methyltransferase TRMT11 N-terminal" evidence="13">
    <location>
        <begin position="4"/>
        <end position="173"/>
    </location>
</feature>
<keyword evidence="6 10" id="KW-0949">S-adenosyl-L-methionine</keyword>
<organism evidence="14 15">
    <name type="scientific">Nadsonia fulvescens var. elongata DSM 6958</name>
    <dbReference type="NCBI Taxonomy" id="857566"/>
    <lineage>
        <taxon>Eukaryota</taxon>
        <taxon>Fungi</taxon>
        <taxon>Dikarya</taxon>
        <taxon>Ascomycota</taxon>
        <taxon>Saccharomycotina</taxon>
        <taxon>Dipodascomycetes</taxon>
        <taxon>Dipodascales</taxon>
        <taxon>Dipodascales incertae sedis</taxon>
        <taxon>Nadsonia</taxon>
    </lineage>
</organism>
<dbReference type="Pfam" id="PF01170">
    <property type="entry name" value="UPF0020"/>
    <property type="match status" value="1"/>
</dbReference>
<dbReference type="InterPro" id="IPR000241">
    <property type="entry name" value="RlmKL-like_Mtase"/>
</dbReference>
<comment type="similarity">
    <text evidence="10">Belongs to the class I-like SAM-binding methyltransferase superfamily. TRM11 methyltransferase family.</text>
</comment>
<name>A0A1E3PPQ2_9ASCO</name>
<evidence type="ECO:0000256" key="7">
    <source>
        <dbReference type="ARBA" id="ARBA00022694"/>
    </source>
</evidence>
<dbReference type="STRING" id="857566.A0A1E3PPQ2"/>
<dbReference type="Gene3D" id="3.40.50.150">
    <property type="entry name" value="Vaccinia Virus protein VP39"/>
    <property type="match status" value="1"/>
</dbReference>
<protein>
    <recommendedName>
        <fullName evidence="9">tRNA (guanine(10)-N(2))-methyltransferase</fullName>
        <ecNumber evidence="9">2.1.1.214</ecNumber>
    </recommendedName>
</protein>
<dbReference type="GO" id="GO:0008033">
    <property type="term" value="P:tRNA processing"/>
    <property type="evidence" value="ECO:0007669"/>
    <property type="project" value="UniProtKB-UniRule"/>
</dbReference>
<dbReference type="Pfam" id="PF25904">
    <property type="entry name" value="Tmrp11_N"/>
    <property type="match status" value="1"/>
</dbReference>
<dbReference type="GO" id="GO:0160102">
    <property type="term" value="F:tRNA (guanine(10)-N2)-methyltransferase activity"/>
    <property type="evidence" value="ECO:0007669"/>
    <property type="project" value="UniProtKB-EC"/>
</dbReference>
<evidence type="ECO:0000256" key="10">
    <source>
        <dbReference type="PROSITE-ProRule" id="PRU00959"/>
    </source>
</evidence>
<evidence type="ECO:0000313" key="14">
    <source>
        <dbReference type="EMBL" id="ODQ67214.1"/>
    </source>
</evidence>
<evidence type="ECO:0000256" key="9">
    <source>
        <dbReference type="ARBA" id="ARBA00066937"/>
    </source>
</evidence>
<evidence type="ECO:0000256" key="3">
    <source>
        <dbReference type="ARBA" id="ARBA00022555"/>
    </source>
</evidence>
<dbReference type="EMBL" id="KV454407">
    <property type="protein sequence ID" value="ODQ67214.1"/>
    <property type="molecule type" value="Genomic_DNA"/>
</dbReference>